<keyword evidence="2" id="KW-0418">Kinase</keyword>
<dbReference type="Proteomes" id="UP000007799">
    <property type="component" value="Unassembled WGS sequence"/>
</dbReference>
<keyword evidence="2" id="KW-0808">Transferase</keyword>
<dbReference type="InterPro" id="IPR011009">
    <property type="entry name" value="Kinase-like_dom_sf"/>
</dbReference>
<dbReference type="Gene3D" id="1.10.510.10">
    <property type="entry name" value="Transferase(Phosphotransferase) domain 1"/>
    <property type="match status" value="1"/>
</dbReference>
<feature type="compositionally biased region" description="Acidic residues" evidence="1">
    <location>
        <begin position="657"/>
        <end position="668"/>
    </location>
</feature>
<feature type="compositionally biased region" description="Basic and acidic residues" evidence="1">
    <location>
        <begin position="304"/>
        <end position="313"/>
    </location>
</feature>
<feature type="region of interest" description="Disordered" evidence="1">
    <location>
        <begin position="850"/>
        <end position="884"/>
    </location>
</feature>
<evidence type="ECO:0000313" key="2">
    <source>
        <dbReference type="EMBL" id="EGD82900.1"/>
    </source>
</evidence>
<evidence type="ECO:0000256" key="1">
    <source>
        <dbReference type="SAM" id="MobiDB-lite"/>
    </source>
</evidence>
<dbReference type="GO" id="GO:0004674">
    <property type="term" value="F:protein serine/threonine kinase activity"/>
    <property type="evidence" value="ECO:0007669"/>
    <property type="project" value="UniProtKB-KW"/>
</dbReference>
<dbReference type="RefSeq" id="XP_004995264.1">
    <property type="nucleotide sequence ID" value="XM_004995207.1"/>
</dbReference>
<dbReference type="SUPFAM" id="SSF56112">
    <property type="entry name" value="Protein kinase-like (PK-like)"/>
    <property type="match status" value="1"/>
</dbReference>
<accession>F2U5V9</accession>
<dbReference type="KEGG" id="sre:PTSG_03532"/>
<dbReference type="GeneID" id="16075845"/>
<feature type="region of interest" description="Disordered" evidence="1">
    <location>
        <begin position="570"/>
        <end position="736"/>
    </location>
</feature>
<name>F2U5V9_SALR5</name>
<feature type="compositionally biased region" description="Low complexity" evidence="1">
    <location>
        <begin position="856"/>
        <end position="871"/>
    </location>
</feature>
<organism evidence="3">
    <name type="scientific">Salpingoeca rosetta (strain ATCC 50818 / BSB-021)</name>
    <dbReference type="NCBI Taxonomy" id="946362"/>
    <lineage>
        <taxon>Eukaryota</taxon>
        <taxon>Choanoflagellata</taxon>
        <taxon>Craspedida</taxon>
        <taxon>Salpingoecidae</taxon>
        <taxon>Salpingoeca</taxon>
    </lineage>
</organism>
<sequence>MPMLNKPTGWSVGMATEYIALLERYRETVVRLDIAAKRFVPEIRTHMHAEPDGVPSRELLKKVFKVFTNDRKQLSRVNTWQDLSRFFCKKLDTVRCRFEYLNDAADAVLNQLSNAASLDDPASLSAYATSITKLQASVRRVRDAKRRLLTQNHRHQQALVPQLEFNDDACDNTERLHVYSICATTPLPAYLLGSCQPLARRLAEVSDNHAEEPQEEAEETMGSVQGVAPATTFNEIKHVGQREATTRGFAWHEDLKLVNPDEHRHSCTTSITIGISAHDTRSEGNSMPASTLAPRPPPTSDCVCEDKITDKDTGSNTTGTREPPARQPGDPGWIFVVGKRLREDEDRGQALNGLADAAAVALHHNTPGGNWAKLQGHVFAFGLLQHGDEVGVCAFALGERTSDRASYPRVYRRDLFIGPHAACQEVIAAVLDEGFPLLTRTYEHALGWRKHADIKPEALCFIKECSVRVADGHVHSDITLFDGGTTTWRQYSRTAERVWKAWRIVHAPEHQLKVPEGMHGAQRGRSPLGRLRDFSPAREDAARSACSSRTSSPSVRCMRRASVMSTFSCTSTMSTTSNEGAEVSPPPPPPLASSQGCDGDSGRMQRCGSVDIDIHVTEPKATSPLVPRRYRQDSEPIHAGSHSTGAKRSITSANGVDSEDGSGDDGDGDAATAARRIAAEDEETAGEQRDGAAQAEKPGAKGSEGGGDSGEEVEANADADADADAESPSGEKLTEAWTDRSGRFSVAKIVRGGRHVGFATTYLGSATGVSTREQLLDVARQLLRLSLRGLVHGDVRNANIVMAGMRNAYLIDFETVRHEGDPFPSSLDTELAERHPQLVGRRVGYTGMTGTTPVRSLSSTNSTSTTSLTASMKPGPSDANAGCGQTAGRSSLQVYSTAQDWFSLIMAFAIYTGRDFVERFGRGRRVLKDFLDDVIHKHELLVASPHARYTTSDLATIRRIREQISLESWP</sequence>
<dbReference type="InParanoid" id="F2U5V9"/>
<protein>
    <submittedName>
        <fullName evidence="2">Serine/threonine protein kinase</fullName>
    </submittedName>
</protein>
<dbReference type="EMBL" id="GL832962">
    <property type="protein sequence ID" value="EGD82900.1"/>
    <property type="molecule type" value="Genomic_DNA"/>
</dbReference>
<feature type="compositionally biased region" description="Polar residues" evidence="1">
    <location>
        <begin position="641"/>
        <end position="655"/>
    </location>
</feature>
<reference evidence="2" key="1">
    <citation type="submission" date="2009-08" db="EMBL/GenBank/DDBJ databases">
        <title>Annotation of Salpingoeca rosetta.</title>
        <authorList>
            <consortium name="The Broad Institute Genome Sequencing Platform"/>
            <person name="Russ C."/>
            <person name="Cuomo C."/>
            <person name="Burger G."/>
            <person name="Gray M.W."/>
            <person name="Holland P.W.H."/>
            <person name="King N."/>
            <person name="Lang F.B.F."/>
            <person name="Roger A.J."/>
            <person name="Ruiz-Trillo I."/>
            <person name="Young S.K."/>
            <person name="Zeng Q."/>
            <person name="Gargeya S."/>
            <person name="Alvarado L."/>
            <person name="Berlin A."/>
            <person name="Chapman S.B."/>
            <person name="Chen Z."/>
            <person name="Freedman E."/>
            <person name="Gellesch M."/>
            <person name="Goldberg J."/>
            <person name="Griggs A."/>
            <person name="Gujja S."/>
            <person name="Heilman E."/>
            <person name="Heiman D."/>
            <person name="Howarth C."/>
            <person name="Mehta T."/>
            <person name="Neiman D."/>
            <person name="Pearson M."/>
            <person name="Roberts A."/>
            <person name="Saif S."/>
            <person name="Shea T."/>
            <person name="Shenoy N."/>
            <person name="Sisk P."/>
            <person name="Stolte C."/>
            <person name="Sykes S."/>
            <person name="White J."/>
            <person name="Yandava C."/>
            <person name="Haas B."/>
            <person name="Nusbaum C."/>
            <person name="Birren B."/>
        </authorList>
    </citation>
    <scope>NUCLEOTIDE SEQUENCE [LARGE SCALE GENOMIC DNA]</scope>
    <source>
        <strain evidence="2">ATCC 50818</strain>
    </source>
</reference>
<evidence type="ECO:0000313" key="3">
    <source>
        <dbReference type="Proteomes" id="UP000007799"/>
    </source>
</evidence>
<feature type="region of interest" description="Disordered" evidence="1">
    <location>
        <begin position="279"/>
        <end position="332"/>
    </location>
</feature>
<proteinExistence type="predicted"/>
<dbReference type="OrthoDB" id="3261131at2759"/>
<keyword evidence="3" id="KW-1185">Reference proteome</keyword>
<feature type="compositionally biased region" description="Basic and acidic residues" evidence="1">
    <location>
        <begin position="530"/>
        <end position="542"/>
    </location>
</feature>
<feature type="compositionally biased region" description="Acidic residues" evidence="1">
    <location>
        <begin position="709"/>
        <end position="725"/>
    </location>
</feature>
<feature type="region of interest" description="Disordered" evidence="1">
    <location>
        <begin position="514"/>
        <end position="551"/>
    </location>
</feature>
<keyword evidence="2" id="KW-0723">Serine/threonine-protein kinase</keyword>
<dbReference type="AlphaFoldDB" id="F2U5V9"/>
<gene>
    <name evidence="2" type="ORF">PTSG_03532</name>
</gene>